<comment type="subcellular location">
    <subcellularLocation>
        <location evidence="1">Cytoplasm</location>
    </subcellularLocation>
</comment>
<dbReference type="AlphaFoldDB" id="A0A127M6L5"/>
<dbReference type="GO" id="GO:0003676">
    <property type="term" value="F:nucleic acid binding"/>
    <property type="evidence" value="ECO:0007669"/>
    <property type="project" value="InterPro"/>
</dbReference>
<accession>A0A127M6L5</accession>
<dbReference type="InterPro" id="IPR050181">
    <property type="entry name" value="Cold_shock_domain"/>
</dbReference>
<keyword evidence="2" id="KW-0472">Membrane</keyword>
<dbReference type="Pfam" id="PF00313">
    <property type="entry name" value="CSD"/>
    <property type="match status" value="1"/>
</dbReference>
<evidence type="ECO:0000313" key="5">
    <source>
        <dbReference type="Proteomes" id="UP000074119"/>
    </source>
</evidence>
<evidence type="ECO:0000259" key="3">
    <source>
        <dbReference type="PROSITE" id="PS51857"/>
    </source>
</evidence>
<reference evidence="4 5" key="1">
    <citation type="submission" date="2015-12" db="EMBL/GenBank/DDBJ databases">
        <authorList>
            <person name="Shamseldin A."/>
            <person name="Moawad H."/>
            <person name="Abd El-Rahim W.M."/>
            <person name="Sadowsky M.J."/>
        </authorList>
    </citation>
    <scope>NUCLEOTIDE SEQUENCE [LARGE SCALE GENOMIC DNA]</scope>
    <source>
        <strain evidence="4 5">SM2</strain>
    </source>
</reference>
<dbReference type="PANTHER" id="PTHR11544">
    <property type="entry name" value="COLD SHOCK DOMAIN CONTAINING PROTEINS"/>
    <property type="match status" value="1"/>
</dbReference>
<dbReference type="InterPro" id="IPR011129">
    <property type="entry name" value="CSD"/>
</dbReference>
<dbReference type="Proteomes" id="UP000074119">
    <property type="component" value="Chromosome"/>
</dbReference>
<dbReference type="InterPro" id="IPR019844">
    <property type="entry name" value="CSD_CS"/>
</dbReference>
<protein>
    <recommendedName>
        <fullName evidence="3">CSD domain-containing protein</fullName>
    </recommendedName>
</protein>
<feature type="domain" description="CSD" evidence="3">
    <location>
        <begin position="62"/>
        <end position="128"/>
    </location>
</feature>
<feature type="transmembrane region" description="Helical" evidence="2">
    <location>
        <begin position="30"/>
        <end position="54"/>
    </location>
</feature>
<dbReference type="PROSITE" id="PS00352">
    <property type="entry name" value="CSD_1"/>
    <property type="match status" value="1"/>
</dbReference>
<evidence type="ECO:0000256" key="2">
    <source>
        <dbReference type="SAM" id="Phobius"/>
    </source>
</evidence>
<keyword evidence="2" id="KW-0812">Transmembrane</keyword>
<organism evidence="4 5">
    <name type="scientific">Zhongshania aliphaticivorans</name>
    <dbReference type="NCBI Taxonomy" id="1470434"/>
    <lineage>
        <taxon>Bacteria</taxon>
        <taxon>Pseudomonadati</taxon>
        <taxon>Pseudomonadota</taxon>
        <taxon>Gammaproteobacteria</taxon>
        <taxon>Cellvibrionales</taxon>
        <taxon>Spongiibacteraceae</taxon>
        <taxon>Zhongshania</taxon>
    </lineage>
</organism>
<gene>
    <name evidence="4" type="ORF">AZF00_11205</name>
</gene>
<proteinExistence type="predicted"/>
<dbReference type="EMBL" id="CP014544">
    <property type="protein sequence ID" value="AMO68831.1"/>
    <property type="molecule type" value="Genomic_DNA"/>
</dbReference>
<dbReference type="STRING" id="1470434.AZF00_11205"/>
<dbReference type="InterPro" id="IPR012340">
    <property type="entry name" value="NA-bd_OB-fold"/>
</dbReference>
<dbReference type="InterPro" id="IPR002059">
    <property type="entry name" value="CSP_DNA-bd"/>
</dbReference>
<dbReference type="GO" id="GO:0005829">
    <property type="term" value="C:cytosol"/>
    <property type="evidence" value="ECO:0007669"/>
    <property type="project" value="UniProtKB-ARBA"/>
</dbReference>
<dbReference type="PROSITE" id="PS51857">
    <property type="entry name" value="CSD_2"/>
    <property type="match status" value="1"/>
</dbReference>
<dbReference type="Gene3D" id="2.40.50.140">
    <property type="entry name" value="Nucleic acid-binding proteins"/>
    <property type="match status" value="1"/>
</dbReference>
<sequence length="130" mass="14275">MLLIIRIILLSTLSFSSLWALQLIGLDALQIAPAAIICIAIALAMMLSPCLPNLADKFKSQRERGTVKWFNVSKGYGFITRDAGGDVFVHFRSIRGQGRGRRSLNEGQLVEFVLSEGEKGPQAEEVSVLK</sequence>
<name>A0A127M6L5_9GAMM</name>
<dbReference type="KEGG" id="zal:AZF00_11205"/>
<dbReference type="PRINTS" id="PR00050">
    <property type="entry name" value="COLDSHOCK"/>
</dbReference>
<dbReference type="SMART" id="SM00357">
    <property type="entry name" value="CSP"/>
    <property type="match status" value="1"/>
</dbReference>
<dbReference type="SUPFAM" id="SSF50249">
    <property type="entry name" value="Nucleic acid-binding proteins"/>
    <property type="match status" value="1"/>
</dbReference>
<dbReference type="CDD" id="cd04458">
    <property type="entry name" value="CSP_CDS"/>
    <property type="match status" value="1"/>
</dbReference>
<evidence type="ECO:0000313" key="4">
    <source>
        <dbReference type="EMBL" id="AMO68831.1"/>
    </source>
</evidence>
<evidence type="ECO:0000256" key="1">
    <source>
        <dbReference type="RuleBase" id="RU000408"/>
    </source>
</evidence>
<keyword evidence="2" id="KW-1133">Transmembrane helix</keyword>